<organism evidence="11 12">
    <name type="scientific">Fasciolopsis buskii</name>
    <dbReference type="NCBI Taxonomy" id="27845"/>
    <lineage>
        <taxon>Eukaryota</taxon>
        <taxon>Metazoa</taxon>
        <taxon>Spiralia</taxon>
        <taxon>Lophotrochozoa</taxon>
        <taxon>Platyhelminthes</taxon>
        <taxon>Trematoda</taxon>
        <taxon>Digenea</taxon>
        <taxon>Plagiorchiida</taxon>
        <taxon>Echinostomata</taxon>
        <taxon>Echinostomatoidea</taxon>
        <taxon>Fasciolidae</taxon>
        <taxon>Fasciolopsis</taxon>
    </lineage>
</organism>
<dbReference type="InterPro" id="IPR043540">
    <property type="entry name" value="RING1/RING2"/>
</dbReference>
<reference evidence="11" key="1">
    <citation type="submission" date="2019-05" db="EMBL/GenBank/DDBJ databases">
        <title>Annotation for the trematode Fasciolopsis buski.</title>
        <authorList>
            <person name="Choi Y.-J."/>
        </authorList>
    </citation>
    <scope>NUCLEOTIDE SEQUENCE</scope>
    <source>
        <strain evidence="11">HT</strain>
        <tissue evidence="11">Whole worm</tissue>
    </source>
</reference>
<dbReference type="SUPFAM" id="SSF57850">
    <property type="entry name" value="RING/U-box"/>
    <property type="match status" value="1"/>
</dbReference>
<evidence type="ECO:0000256" key="7">
    <source>
        <dbReference type="ARBA" id="ARBA00022833"/>
    </source>
</evidence>
<dbReference type="OrthoDB" id="337575at2759"/>
<dbReference type="GO" id="GO:0008270">
    <property type="term" value="F:zinc ion binding"/>
    <property type="evidence" value="ECO:0007669"/>
    <property type="project" value="UniProtKB-KW"/>
</dbReference>
<dbReference type="AlphaFoldDB" id="A0A8E0RRJ3"/>
<evidence type="ECO:0000256" key="9">
    <source>
        <dbReference type="SAM" id="MobiDB-lite"/>
    </source>
</evidence>
<keyword evidence="5" id="KW-0479">Metal-binding</keyword>
<dbReference type="PROSITE" id="PS00518">
    <property type="entry name" value="ZF_RING_1"/>
    <property type="match status" value="1"/>
</dbReference>
<dbReference type="UniPathway" id="UPA00143"/>
<evidence type="ECO:0000256" key="2">
    <source>
        <dbReference type="ARBA" id="ARBA00004906"/>
    </source>
</evidence>
<evidence type="ECO:0000313" key="11">
    <source>
        <dbReference type="EMBL" id="KAA0188369.1"/>
    </source>
</evidence>
<gene>
    <name evidence="11" type="ORF">FBUS_09494</name>
</gene>
<dbReference type="SMART" id="SM00184">
    <property type="entry name" value="RING"/>
    <property type="match status" value="1"/>
</dbReference>
<dbReference type="EMBL" id="LUCM01008454">
    <property type="protein sequence ID" value="KAA0188369.1"/>
    <property type="molecule type" value="Genomic_DNA"/>
</dbReference>
<evidence type="ECO:0000256" key="5">
    <source>
        <dbReference type="ARBA" id="ARBA00022723"/>
    </source>
</evidence>
<dbReference type="GO" id="GO:0061630">
    <property type="term" value="F:ubiquitin protein ligase activity"/>
    <property type="evidence" value="ECO:0007669"/>
    <property type="project" value="UniProtKB-EC"/>
</dbReference>
<keyword evidence="4" id="KW-0808">Transferase</keyword>
<feature type="compositionally biased region" description="Polar residues" evidence="9">
    <location>
        <begin position="182"/>
        <end position="205"/>
    </location>
</feature>
<dbReference type="PANTHER" id="PTHR46076">
    <property type="entry name" value="E3 UBIQUITIN-PROTEIN LIGASE RING1 / RING 2 FAMILY MEMBER"/>
    <property type="match status" value="1"/>
</dbReference>
<dbReference type="Proteomes" id="UP000728185">
    <property type="component" value="Unassembled WGS sequence"/>
</dbReference>
<dbReference type="InterPro" id="IPR013083">
    <property type="entry name" value="Znf_RING/FYVE/PHD"/>
</dbReference>
<dbReference type="GO" id="GO:0031519">
    <property type="term" value="C:PcG protein complex"/>
    <property type="evidence" value="ECO:0007669"/>
    <property type="project" value="TreeGrafter"/>
</dbReference>
<feature type="region of interest" description="Disordered" evidence="9">
    <location>
        <begin position="143"/>
        <end position="205"/>
    </location>
</feature>
<name>A0A8E0RRJ3_9TREM</name>
<evidence type="ECO:0000256" key="8">
    <source>
        <dbReference type="PROSITE-ProRule" id="PRU00175"/>
    </source>
</evidence>
<comment type="pathway">
    <text evidence="2">Protein modification; protein ubiquitination.</text>
</comment>
<dbReference type="InterPro" id="IPR017907">
    <property type="entry name" value="Znf_RING_CS"/>
</dbReference>
<evidence type="ECO:0000256" key="1">
    <source>
        <dbReference type="ARBA" id="ARBA00000900"/>
    </source>
</evidence>
<dbReference type="EC" id="2.3.2.27" evidence="3"/>
<protein>
    <recommendedName>
        <fullName evidence="3">RING-type E3 ubiquitin transferase</fullName>
        <ecNumber evidence="3">2.3.2.27</ecNumber>
    </recommendedName>
</protein>
<dbReference type="PANTHER" id="PTHR46076:SF3">
    <property type="entry name" value="E3 UBIQUITIN-PROTEIN LIGASE RING1"/>
    <property type="match status" value="1"/>
</dbReference>
<keyword evidence="6 8" id="KW-0863">Zinc-finger</keyword>
<keyword evidence="7" id="KW-0862">Zinc</keyword>
<dbReference type="GO" id="GO:0000151">
    <property type="term" value="C:ubiquitin ligase complex"/>
    <property type="evidence" value="ECO:0007669"/>
    <property type="project" value="InterPro"/>
</dbReference>
<feature type="region of interest" description="Disordered" evidence="9">
    <location>
        <begin position="223"/>
        <end position="245"/>
    </location>
</feature>
<dbReference type="InterPro" id="IPR001841">
    <property type="entry name" value="Znf_RING"/>
</dbReference>
<accession>A0A8E0RRJ3</accession>
<evidence type="ECO:0000259" key="10">
    <source>
        <dbReference type="PROSITE" id="PS50089"/>
    </source>
</evidence>
<dbReference type="GO" id="GO:0003682">
    <property type="term" value="F:chromatin binding"/>
    <property type="evidence" value="ECO:0007669"/>
    <property type="project" value="TreeGrafter"/>
</dbReference>
<evidence type="ECO:0000313" key="12">
    <source>
        <dbReference type="Proteomes" id="UP000728185"/>
    </source>
</evidence>
<dbReference type="GO" id="GO:0016567">
    <property type="term" value="P:protein ubiquitination"/>
    <property type="evidence" value="ECO:0007669"/>
    <property type="project" value="UniProtKB-UniPathway"/>
</dbReference>
<dbReference type="Pfam" id="PF13923">
    <property type="entry name" value="zf-C3HC4_2"/>
    <property type="match status" value="1"/>
</dbReference>
<dbReference type="Gene3D" id="3.30.40.10">
    <property type="entry name" value="Zinc/RING finger domain, C3HC4 (zinc finger)"/>
    <property type="match status" value="1"/>
</dbReference>
<comment type="catalytic activity">
    <reaction evidence="1">
        <text>S-ubiquitinyl-[E2 ubiquitin-conjugating enzyme]-L-cysteine + [acceptor protein]-L-lysine = [E2 ubiquitin-conjugating enzyme]-L-cysteine + N(6)-ubiquitinyl-[acceptor protein]-L-lysine.</text>
        <dbReference type="EC" id="2.3.2.27"/>
    </reaction>
</comment>
<evidence type="ECO:0000256" key="4">
    <source>
        <dbReference type="ARBA" id="ARBA00022679"/>
    </source>
</evidence>
<sequence length="371" mass="39877">MENAPSKNWELTLYELHRKPQEPITDGTEIAVSPRSLKSELMCPICLDILKVTMTTKECLHRFCSECIVTALRSGNKECPTCRKKLVSKRSLRRDPNFDALIAKIYPSREEYEAHQDKILAKLNRHHLSAVLTRSLEQQLGLTTSRGRAGSHDRINSVVGTHDGGTDALASEDDVSVRRVSHANSDTESGVETNSVGGASSLSASDLPSRNALFTDVAAGISSSQVDPGGNGIESTTSDHSAQHHPVSVASNVTATCSSGASITPSPAVFPEIELLLKPHPLYCGVVTGGSNTRPPSPSGAAHTRHTNGEVNAHTAGPIKYLKAPTITTEYFKEVWFTMPGILASTSMVPSGARREDDCRSIGILDDEVQD</sequence>
<evidence type="ECO:0000256" key="3">
    <source>
        <dbReference type="ARBA" id="ARBA00012483"/>
    </source>
</evidence>
<comment type="caution">
    <text evidence="11">The sequence shown here is derived from an EMBL/GenBank/DDBJ whole genome shotgun (WGS) entry which is preliminary data.</text>
</comment>
<feature type="domain" description="RING-type" evidence="10">
    <location>
        <begin position="43"/>
        <end position="83"/>
    </location>
</feature>
<proteinExistence type="predicted"/>
<evidence type="ECO:0000256" key="6">
    <source>
        <dbReference type="ARBA" id="ARBA00022771"/>
    </source>
</evidence>
<keyword evidence="12" id="KW-1185">Reference proteome</keyword>
<dbReference type="PROSITE" id="PS50089">
    <property type="entry name" value="ZF_RING_2"/>
    <property type="match status" value="1"/>
</dbReference>